<dbReference type="KEGG" id="mgb:VO56_02265"/>
<dbReference type="Proteomes" id="UP000032722">
    <property type="component" value="Chromosome"/>
</dbReference>
<name>A0A0D5ZJJ5_9BACT</name>
<dbReference type="PATRIC" id="fig|29556.3.peg.448"/>
<reference evidence="2 3" key="1">
    <citation type="journal article" date="2015" name="Genome Announc.">
        <title>Complete Genome Sequence of Mycoplasma meleagridis, a Possible Emerging Pathogen in Chickens.</title>
        <authorList>
            <person name="Abolnik C."/>
        </authorList>
    </citation>
    <scope>NUCLEOTIDE SEQUENCE [LARGE SCALE GENOMIC DNA]</scope>
    <source>
        <strain evidence="2 3">B2096 8B</strain>
    </source>
</reference>
<accession>A0A0D5ZJJ5</accession>
<feature type="transmembrane region" description="Helical" evidence="1">
    <location>
        <begin position="32"/>
        <end position="55"/>
    </location>
</feature>
<dbReference type="AlphaFoldDB" id="A0A0D5ZJJ5"/>
<proteinExistence type="predicted"/>
<evidence type="ECO:0000313" key="3">
    <source>
        <dbReference type="Proteomes" id="UP000032722"/>
    </source>
</evidence>
<protein>
    <submittedName>
        <fullName evidence="2">Uncharacterized protein</fullName>
    </submittedName>
</protein>
<keyword evidence="1" id="KW-0812">Transmembrane</keyword>
<dbReference type="EMBL" id="CP011021">
    <property type="protein sequence ID" value="AKA50058.1"/>
    <property type="molecule type" value="Genomic_DNA"/>
</dbReference>
<organism evidence="3">
    <name type="scientific">Mycoplasmopsis gallinacea</name>
    <dbReference type="NCBI Taxonomy" id="29556"/>
    <lineage>
        <taxon>Bacteria</taxon>
        <taxon>Bacillati</taxon>
        <taxon>Mycoplasmatota</taxon>
        <taxon>Mycoplasmoidales</taxon>
        <taxon>Metamycoplasmataceae</taxon>
        <taxon>Mycoplasmopsis</taxon>
    </lineage>
</organism>
<sequence>MTFLYETSNSVTTSQGAISVIRTQIIDNTVPWVMFIAGIFILFLIACAVYYQYLFGINAKEEYKKKLKATVIAAVSIWATIIIILPMVLTNFMTFSPIT</sequence>
<gene>
    <name evidence="2" type="ORF">VO56_02265</name>
</gene>
<evidence type="ECO:0000256" key="1">
    <source>
        <dbReference type="SAM" id="Phobius"/>
    </source>
</evidence>
<feature type="transmembrane region" description="Helical" evidence="1">
    <location>
        <begin position="67"/>
        <end position="89"/>
    </location>
</feature>
<evidence type="ECO:0000313" key="2">
    <source>
        <dbReference type="EMBL" id="AKA50058.1"/>
    </source>
</evidence>
<keyword evidence="1" id="KW-0472">Membrane</keyword>
<keyword evidence="1" id="KW-1133">Transmembrane helix</keyword>
<dbReference type="HOGENOM" id="CLU_2317246_0_0_14"/>